<evidence type="ECO:0000313" key="6">
    <source>
        <dbReference type="Proteomes" id="UP000470952"/>
    </source>
</evidence>
<dbReference type="Proteomes" id="UP000437380">
    <property type="component" value="Unassembled WGS sequence"/>
</dbReference>
<organism evidence="1 6">
    <name type="scientific">Phocaeicola vulgatus</name>
    <name type="common">Bacteroides vulgatus</name>
    <dbReference type="NCBI Taxonomy" id="821"/>
    <lineage>
        <taxon>Bacteria</taxon>
        <taxon>Pseudomonadati</taxon>
        <taxon>Bacteroidota</taxon>
        <taxon>Bacteroidia</taxon>
        <taxon>Bacteroidales</taxon>
        <taxon>Bacteroidaceae</taxon>
        <taxon>Phocaeicola</taxon>
    </lineage>
</organism>
<dbReference type="RefSeq" id="WP_130085461.1">
    <property type="nucleotide sequence ID" value="NZ_RCXY01000051.1"/>
</dbReference>
<dbReference type="EMBL" id="WDAG01000046">
    <property type="protein sequence ID" value="KAB6654434.1"/>
    <property type="molecule type" value="Genomic_DNA"/>
</dbReference>
<evidence type="ECO:0000313" key="5">
    <source>
        <dbReference type="Proteomes" id="UP000470777"/>
    </source>
</evidence>
<dbReference type="EMBL" id="WCZV01000051">
    <property type="protein sequence ID" value="KAB6695466.1"/>
    <property type="molecule type" value="Genomic_DNA"/>
</dbReference>
<sequence>MKLSDWIWEKMENLQDVGFQWKPTLKFCHQVLRLDYNAIADSIVRNGHRPAITEEQAKILWDYRFFRNLDQTERSGWHKVMETLRQTDWGKQQVWPLSGLKMGNETLSQKLNAMYTLLCSAHKDKSHAICPRQNPEEVVTAHKLVGYCMKNEELDHLKRLALYGEYPGDLTAIRYGLMDTYQKIEDLEWERAREMRADNHWAADSIDAAILKEKGHIMRSASDLYEQKVQGKFPDDYRKALHRERMVLHGLSQKGWDGQTKIPKPLLVKYGLAESFGKISDALMDYIIRCDMGDDTYPKHTIGHHNRIIKEQSRIGLERLEHRLFPDKNKPKLHPASLGTHKMPIRLQNQVSKENKGIKIRL</sequence>
<gene>
    <name evidence="3" type="ORF">GAY17_22370</name>
    <name evidence="1" type="ORF">GAZ76_22140</name>
    <name evidence="2" type="ORF">GAZ92_22535</name>
</gene>
<evidence type="ECO:0000313" key="4">
    <source>
        <dbReference type="Proteomes" id="UP000437380"/>
    </source>
</evidence>
<name>A0A6I1BH70_PHOVU</name>
<proteinExistence type="predicted"/>
<dbReference type="AlphaFoldDB" id="A0A6I1BH70"/>
<comment type="caution">
    <text evidence="1">The sequence shown here is derived from an EMBL/GenBank/DDBJ whole genome shotgun (WGS) entry which is preliminary data.</text>
</comment>
<accession>A0A6I1BH70</accession>
<dbReference type="Proteomes" id="UP000470777">
    <property type="component" value="Unassembled WGS sequence"/>
</dbReference>
<evidence type="ECO:0000313" key="1">
    <source>
        <dbReference type="EMBL" id="KAB6654434.1"/>
    </source>
</evidence>
<reference evidence="4 5" key="1">
    <citation type="journal article" date="2019" name="Nat. Med.">
        <title>A library of human gut bacterial isolates paired with longitudinal multiomics data enables mechanistic microbiome research.</title>
        <authorList>
            <person name="Poyet M."/>
            <person name="Groussin M."/>
            <person name="Gibbons S.M."/>
            <person name="Avila-Pacheco J."/>
            <person name="Jiang X."/>
            <person name="Kearney S.M."/>
            <person name="Perrotta A.R."/>
            <person name="Berdy B."/>
            <person name="Zhao S."/>
            <person name="Lieberman T.D."/>
            <person name="Swanson P.K."/>
            <person name="Smith M."/>
            <person name="Roesemann S."/>
            <person name="Alexander J.E."/>
            <person name="Rich S.A."/>
            <person name="Livny J."/>
            <person name="Vlamakis H."/>
            <person name="Clish C."/>
            <person name="Bullock K."/>
            <person name="Deik A."/>
            <person name="Scott J."/>
            <person name="Pierce K.A."/>
            <person name="Xavier R.J."/>
            <person name="Alm E.J."/>
        </authorList>
    </citation>
    <scope>NUCLEOTIDE SEQUENCE [LARGE SCALE GENOMIC DNA]</scope>
    <source>
        <strain evidence="3 4">BIOML-A82</strain>
        <strain evidence="2 5">BIOML-A85</strain>
        <strain evidence="1 6">BIOML-A93</strain>
    </source>
</reference>
<dbReference type="EMBL" id="WCZY01000053">
    <property type="protein sequence ID" value="KAB6685862.1"/>
    <property type="molecule type" value="Genomic_DNA"/>
</dbReference>
<dbReference type="Proteomes" id="UP000470952">
    <property type="component" value="Unassembled WGS sequence"/>
</dbReference>
<evidence type="ECO:0000313" key="2">
    <source>
        <dbReference type="EMBL" id="KAB6685862.1"/>
    </source>
</evidence>
<protein>
    <submittedName>
        <fullName evidence="1">Uncharacterized protein</fullName>
    </submittedName>
</protein>
<evidence type="ECO:0000313" key="3">
    <source>
        <dbReference type="EMBL" id="KAB6695466.1"/>
    </source>
</evidence>